<feature type="binding site" evidence="5">
    <location>
        <position position="429"/>
    </location>
    <ligand>
        <name>S-adenosyl-L-methionine</name>
        <dbReference type="ChEBI" id="CHEBI:59789"/>
    </ligand>
</feature>
<dbReference type="InterPro" id="IPR049560">
    <property type="entry name" value="MeTrfase_RsmB-F_NOP2_cat"/>
</dbReference>
<dbReference type="InterPro" id="IPR023267">
    <property type="entry name" value="RCMT"/>
</dbReference>
<evidence type="ECO:0000256" key="2">
    <source>
        <dbReference type="ARBA" id="ARBA00022679"/>
    </source>
</evidence>
<evidence type="ECO:0000256" key="5">
    <source>
        <dbReference type="PROSITE-ProRule" id="PRU01023"/>
    </source>
</evidence>
<feature type="compositionally biased region" description="Basic residues" evidence="6">
    <location>
        <begin position="142"/>
        <end position="153"/>
    </location>
</feature>
<dbReference type="GO" id="GO:0008173">
    <property type="term" value="F:RNA methyltransferase activity"/>
    <property type="evidence" value="ECO:0007669"/>
    <property type="project" value="InterPro"/>
</dbReference>
<organism evidence="8 9">
    <name type="scientific">Pseudo-nitzschia multistriata</name>
    <dbReference type="NCBI Taxonomy" id="183589"/>
    <lineage>
        <taxon>Eukaryota</taxon>
        <taxon>Sar</taxon>
        <taxon>Stramenopiles</taxon>
        <taxon>Ochrophyta</taxon>
        <taxon>Bacillariophyta</taxon>
        <taxon>Bacillariophyceae</taxon>
        <taxon>Bacillariophycidae</taxon>
        <taxon>Bacillariales</taxon>
        <taxon>Bacillariaceae</taxon>
        <taxon>Pseudo-nitzschia</taxon>
    </lineage>
</organism>
<keyword evidence="1 5" id="KW-0489">Methyltransferase</keyword>
<comment type="similarity">
    <text evidence="5">Belongs to the class I-like SAM-binding methyltransferase superfamily. RsmB/NOP family.</text>
</comment>
<dbReference type="SUPFAM" id="SSF53335">
    <property type="entry name" value="S-adenosyl-L-methionine-dependent methyltransferases"/>
    <property type="match status" value="1"/>
</dbReference>
<protein>
    <recommendedName>
        <fullName evidence="7">SAM-dependent MTase RsmB/NOP-type domain-containing protein</fullName>
    </recommendedName>
</protein>
<comment type="caution">
    <text evidence="5">Lacks conserved residue(s) required for the propagation of feature annotation.</text>
</comment>
<dbReference type="PANTHER" id="PTHR22808:SF1">
    <property type="entry name" value="RNA CYTOSINE-C(5)-METHYLTRANSFERASE NSUN2-RELATED"/>
    <property type="match status" value="1"/>
</dbReference>
<evidence type="ECO:0000313" key="9">
    <source>
        <dbReference type="Proteomes" id="UP000291116"/>
    </source>
</evidence>
<dbReference type="PROSITE" id="PS51686">
    <property type="entry name" value="SAM_MT_RSMB_NOP"/>
    <property type="match status" value="1"/>
</dbReference>
<sequence>MAKRKKSSGDGNPRRAFDNPLAAARSGKATTTSATKQSSAPLPKNHVSPESSAIEPVPVEFGTAREQKNRNKNSQNDAGTAKRNRKAEQIWHRRSGAGFRLFVDYYLGQPEGIVAIDLGAPSGQPEQAAASAPSSAGQSRAALRRKKKKRKTSGSRSANGTGTNAASTTRNTTDAFPGAAAGTATAPGPLAGGSATTISSSLSSTTITTTSAVHANLAVVPRHQYDSLLYRGRLLEVLAATEKSLSDTTANDRPSTAGISPGIRQFLTALSKPLPLTFRFRHYDSDGGDAPEPTNRILARRRSKIAGLKRILMGPTLAEGGVASVPFDASSNIYQALPVLRGSRPWALDKASLGKVHPRLKEFLNAHTRDGTIARQELGSMLPVWLLQKLGALSSPRIRVLDLCASPGSKTLQAAELVVGKGGRVRANDVNANRLETLREAVYRSGVFGRSGGDCNSDNDSDNDSESFHSVDEVVRYSNVDASRYPIPKQTSKLYPVILCDVPCSGDGTCRKDVHVIPNWTPSISNALHSLQVKILARAMLCVAVGGYVSYSTCSLNPIEDEAVVAAAFESFGKDSSGKSHRGPEQQQRNFELVPFPESLRNGLVLRPGVKSWRVAGFDPSSEDAAAKTDVESEEPQARLRWYDSYESAAENRMEGAVPSMWPGTGANKLPLDRCLRLFPQDQDTGGFFVALIRRTK</sequence>
<gene>
    <name evidence="8" type="ORF">PSNMU_V1.4_AUG-EV-PASAV3_0054110</name>
</gene>
<feature type="compositionally biased region" description="Low complexity" evidence="6">
    <location>
        <begin position="119"/>
        <end position="141"/>
    </location>
</feature>
<dbReference type="GO" id="GO:0003723">
    <property type="term" value="F:RNA binding"/>
    <property type="evidence" value="ECO:0007669"/>
    <property type="project" value="UniProtKB-UniRule"/>
</dbReference>
<dbReference type="Proteomes" id="UP000291116">
    <property type="component" value="Unassembled WGS sequence"/>
</dbReference>
<keyword evidence="2 5" id="KW-0808">Transferase</keyword>
<feature type="compositionally biased region" description="Low complexity" evidence="6">
    <location>
        <begin position="22"/>
        <end position="40"/>
    </location>
</feature>
<feature type="region of interest" description="Disordered" evidence="6">
    <location>
        <begin position="118"/>
        <end position="189"/>
    </location>
</feature>
<accession>A0A448Z9B0</accession>
<dbReference type="EMBL" id="CAACVS010000175">
    <property type="protein sequence ID" value="VEU38588.1"/>
    <property type="molecule type" value="Genomic_DNA"/>
</dbReference>
<dbReference type="PRINTS" id="PR02008">
    <property type="entry name" value="RCMTFAMILY"/>
</dbReference>
<dbReference type="AlphaFoldDB" id="A0A448Z9B0"/>
<feature type="region of interest" description="Disordered" evidence="6">
    <location>
        <begin position="1"/>
        <end position="89"/>
    </location>
</feature>
<evidence type="ECO:0000313" key="8">
    <source>
        <dbReference type="EMBL" id="VEU38588.1"/>
    </source>
</evidence>
<dbReference type="GO" id="GO:0001510">
    <property type="term" value="P:RNA methylation"/>
    <property type="evidence" value="ECO:0007669"/>
    <property type="project" value="InterPro"/>
</dbReference>
<dbReference type="PANTHER" id="PTHR22808">
    <property type="entry name" value="NCL1 YEAST -RELATED NOL1/NOP2/FMU SUN DOMAIN-CONTAINING"/>
    <property type="match status" value="1"/>
</dbReference>
<dbReference type="OrthoDB" id="6093671at2759"/>
<dbReference type="Gene3D" id="3.40.50.150">
    <property type="entry name" value="Vaccinia Virus protein VP39"/>
    <property type="match status" value="1"/>
</dbReference>
<feature type="compositionally biased region" description="Low complexity" evidence="6">
    <location>
        <begin position="154"/>
        <end position="189"/>
    </location>
</feature>
<feature type="active site" description="Nucleophile" evidence="5">
    <location>
        <position position="554"/>
    </location>
</feature>
<keyword evidence="9" id="KW-1185">Reference proteome</keyword>
<evidence type="ECO:0000256" key="4">
    <source>
        <dbReference type="ARBA" id="ARBA00022884"/>
    </source>
</evidence>
<evidence type="ECO:0000256" key="3">
    <source>
        <dbReference type="ARBA" id="ARBA00022691"/>
    </source>
</evidence>
<name>A0A448Z9B0_9STRA</name>
<feature type="domain" description="SAM-dependent MTase RsmB/NOP-type" evidence="7">
    <location>
        <begin position="266"/>
        <end position="696"/>
    </location>
</feature>
<keyword evidence="3 5" id="KW-0949">S-adenosyl-L-methionine</keyword>
<evidence type="ECO:0000259" key="7">
    <source>
        <dbReference type="PROSITE" id="PS51686"/>
    </source>
</evidence>
<dbReference type="CDD" id="cd02440">
    <property type="entry name" value="AdoMet_MTases"/>
    <property type="match status" value="1"/>
</dbReference>
<dbReference type="Pfam" id="PF01189">
    <property type="entry name" value="Methyltr_RsmB-F"/>
    <property type="match status" value="1"/>
</dbReference>
<keyword evidence="4 5" id="KW-0694">RNA-binding</keyword>
<dbReference type="InterPro" id="IPR001678">
    <property type="entry name" value="MeTrfase_RsmB-F_NOP2_dom"/>
</dbReference>
<dbReference type="InterPro" id="IPR029063">
    <property type="entry name" value="SAM-dependent_MTases_sf"/>
</dbReference>
<evidence type="ECO:0000256" key="1">
    <source>
        <dbReference type="ARBA" id="ARBA00022603"/>
    </source>
</evidence>
<feature type="binding site" evidence="5">
    <location>
        <position position="501"/>
    </location>
    <ligand>
        <name>S-adenosyl-L-methionine</name>
        <dbReference type="ChEBI" id="CHEBI:59789"/>
    </ligand>
</feature>
<proteinExistence type="inferred from homology"/>
<feature type="binding site" evidence="5">
    <location>
        <position position="481"/>
    </location>
    <ligand>
        <name>S-adenosyl-L-methionine</name>
        <dbReference type="ChEBI" id="CHEBI:59789"/>
    </ligand>
</feature>
<evidence type="ECO:0000256" key="6">
    <source>
        <dbReference type="SAM" id="MobiDB-lite"/>
    </source>
</evidence>
<reference evidence="8 9" key="1">
    <citation type="submission" date="2019-01" db="EMBL/GenBank/DDBJ databases">
        <authorList>
            <person name="Ferrante I. M."/>
        </authorList>
    </citation>
    <scope>NUCLEOTIDE SEQUENCE [LARGE SCALE GENOMIC DNA]</scope>
    <source>
        <strain evidence="8 9">B856</strain>
    </source>
</reference>